<dbReference type="Gene3D" id="3.90.1200.10">
    <property type="match status" value="1"/>
</dbReference>
<dbReference type="AlphaFoldDB" id="A0A558A142"/>
<evidence type="ECO:0000313" key="2">
    <source>
        <dbReference type="EMBL" id="TVT17977.1"/>
    </source>
</evidence>
<dbReference type="SUPFAM" id="SSF56112">
    <property type="entry name" value="Protein kinase-like (PK-like)"/>
    <property type="match status" value="1"/>
</dbReference>
<dbReference type="InterPro" id="IPR011009">
    <property type="entry name" value="Kinase-like_dom_sf"/>
</dbReference>
<keyword evidence="3" id="KW-1185">Reference proteome</keyword>
<protein>
    <submittedName>
        <fullName evidence="2">Phosphotransferase</fullName>
    </submittedName>
</protein>
<organism evidence="2 3">
    <name type="scientific">Amycolatopsis acidiphila</name>
    <dbReference type="NCBI Taxonomy" id="715473"/>
    <lineage>
        <taxon>Bacteria</taxon>
        <taxon>Bacillati</taxon>
        <taxon>Actinomycetota</taxon>
        <taxon>Actinomycetes</taxon>
        <taxon>Pseudonocardiales</taxon>
        <taxon>Pseudonocardiaceae</taxon>
        <taxon>Amycolatopsis</taxon>
    </lineage>
</organism>
<dbReference type="InterPro" id="IPR052961">
    <property type="entry name" value="Oxido-Kinase-like_Enzymes"/>
</dbReference>
<accession>A0A558A142</accession>
<name>A0A558A142_9PSEU</name>
<dbReference type="PANTHER" id="PTHR23020">
    <property type="entry name" value="UNCHARACTERIZED NUCLEAR HORMONE RECEPTOR-RELATED"/>
    <property type="match status" value="1"/>
</dbReference>
<comment type="caution">
    <text evidence="2">The sequence shown here is derived from an EMBL/GenBank/DDBJ whole genome shotgun (WGS) entry which is preliminary data.</text>
</comment>
<gene>
    <name evidence="2" type="ORF">FNH06_29405</name>
</gene>
<reference evidence="2 3" key="1">
    <citation type="submission" date="2019-07" db="EMBL/GenBank/DDBJ databases">
        <title>New species of Amycolatopsis and Streptomyces.</title>
        <authorList>
            <person name="Duangmal K."/>
            <person name="Teo W.F.A."/>
            <person name="Lipun K."/>
        </authorList>
    </citation>
    <scope>NUCLEOTIDE SEQUENCE [LARGE SCALE GENOMIC DNA]</scope>
    <source>
        <strain evidence="2 3">JCM 30562</strain>
    </source>
</reference>
<dbReference type="InterPro" id="IPR002575">
    <property type="entry name" value="Aminoglycoside_PTrfase"/>
</dbReference>
<dbReference type="Proteomes" id="UP000318578">
    <property type="component" value="Unassembled WGS sequence"/>
</dbReference>
<evidence type="ECO:0000313" key="3">
    <source>
        <dbReference type="Proteomes" id="UP000318578"/>
    </source>
</evidence>
<sequence length="317" mass="34994">MPLGAGQLAESVRVVPTYRGTPGPPSLFVKLPSRDERSAATAARIGAYARECVFYQELLPRLDVRTPAYLGAIELPGSDPVLVLEDLSDSCQPLDQLRDGTAEEVTSAIGQLARLQAPFWNDERAVGGAARFYNRTADHIDGLAERYDRSWTRHKDLVGDLLDSRQREVVERFGAVCVDWAAGIIGPRTLVHQDLRLDNLLWSGTGAWLVDWQTLAWTTPAWDPSFLIGSALPPEVRRSTERRLVEAHVAALAERGVTGWSVDTAWQEHRRLSGSVLLAMVPAMAYVRPTSRGFDMFASLLSRGAQHAIDHDVLSFV</sequence>
<proteinExistence type="predicted"/>
<dbReference type="GO" id="GO:0016740">
    <property type="term" value="F:transferase activity"/>
    <property type="evidence" value="ECO:0007669"/>
    <property type="project" value="UniProtKB-KW"/>
</dbReference>
<dbReference type="PANTHER" id="PTHR23020:SF41">
    <property type="entry name" value="AMINOGLYCOSIDE PHOSPHOTRANSFERASE DOMAIN-CONTAINING PROTEIN"/>
    <property type="match status" value="1"/>
</dbReference>
<feature type="domain" description="Aminoglycoside phosphotransferase" evidence="1">
    <location>
        <begin position="19"/>
        <end position="237"/>
    </location>
</feature>
<keyword evidence="2" id="KW-0808">Transferase</keyword>
<dbReference type="Pfam" id="PF01636">
    <property type="entry name" value="APH"/>
    <property type="match status" value="1"/>
</dbReference>
<dbReference type="OrthoDB" id="115252at2"/>
<dbReference type="EMBL" id="VJZA01000069">
    <property type="protein sequence ID" value="TVT17977.1"/>
    <property type="molecule type" value="Genomic_DNA"/>
</dbReference>
<evidence type="ECO:0000259" key="1">
    <source>
        <dbReference type="Pfam" id="PF01636"/>
    </source>
</evidence>